<keyword evidence="1" id="KW-0472">Membrane</keyword>
<evidence type="ECO:0000313" key="2">
    <source>
        <dbReference type="EMBL" id="CAB1367748.1"/>
    </source>
</evidence>
<sequence>MKRLGTRPGRRLPLGLVDRLLAAQQRERQQLLVEMGQIRGLMPLLMRRRNGGRWSPAERAALQEQMRALAHLSPYLVVMVLPGSFMVVPLLAWWLDRRRGQRGSRLYG</sequence>
<dbReference type="EMBL" id="LR778301">
    <property type="protein sequence ID" value="CAB1367748.1"/>
    <property type="molecule type" value="Genomic_DNA"/>
</dbReference>
<gene>
    <name evidence="2" type="ORF">DENOEST_0583</name>
</gene>
<accession>A0A6S6Y576</accession>
<evidence type="ECO:0000313" key="3">
    <source>
        <dbReference type="Proteomes" id="UP000515733"/>
    </source>
</evidence>
<evidence type="ECO:0000256" key="1">
    <source>
        <dbReference type="SAM" id="Phobius"/>
    </source>
</evidence>
<organism evidence="2 3">
    <name type="scientific">Denitratisoma oestradiolicum</name>
    <dbReference type="NCBI Taxonomy" id="311182"/>
    <lineage>
        <taxon>Bacteria</taxon>
        <taxon>Pseudomonadati</taxon>
        <taxon>Pseudomonadota</taxon>
        <taxon>Betaproteobacteria</taxon>
        <taxon>Nitrosomonadales</taxon>
        <taxon>Sterolibacteriaceae</taxon>
        <taxon>Denitratisoma</taxon>
    </lineage>
</organism>
<keyword evidence="1" id="KW-1133">Transmembrane helix</keyword>
<reference evidence="2 3" key="1">
    <citation type="submission" date="2020-03" db="EMBL/GenBank/DDBJ databases">
        <authorList>
            <consortium name="Genoscope - CEA"/>
            <person name="William W."/>
        </authorList>
    </citation>
    <scope>NUCLEOTIDE SEQUENCE [LARGE SCALE GENOMIC DNA]</scope>
    <source>
        <strain evidence="3">DSM 16959</strain>
    </source>
</reference>
<protein>
    <submittedName>
        <fullName evidence="2">Uncharacterized protein</fullName>
    </submittedName>
</protein>
<proteinExistence type="predicted"/>
<keyword evidence="1" id="KW-0812">Transmembrane</keyword>
<dbReference type="AlphaFoldDB" id="A0A6S6Y576"/>
<keyword evidence="3" id="KW-1185">Reference proteome</keyword>
<dbReference type="RefSeq" id="WP_232096419.1">
    <property type="nucleotide sequence ID" value="NZ_LR778301.1"/>
</dbReference>
<feature type="transmembrane region" description="Helical" evidence="1">
    <location>
        <begin position="75"/>
        <end position="95"/>
    </location>
</feature>
<name>A0A6S6Y576_9PROT</name>
<dbReference type="KEGG" id="doe:DENOEST_0583"/>
<dbReference type="Proteomes" id="UP000515733">
    <property type="component" value="Chromosome"/>
</dbReference>